<dbReference type="AlphaFoldDB" id="A0A1M7LP75"/>
<proteinExistence type="predicted"/>
<reference evidence="2" key="1">
    <citation type="submission" date="2016-11" db="EMBL/GenBank/DDBJ databases">
        <authorList>
            <person name="Varghese N."/>
            <person name="Submissions S."/>
        </authorList>
    </citation>
    <scope>NUCLEOTIDE SEQUENCE [LARGE SCALE GENOMIC DNA]</scope>
    <source>
        <strain evidence="2">DSM 18802</strain>
    </source>
</reference>
<dbReference type="InterPro" id="IPR008772">
    <property type="entry name" value="Phosphonate_metab_PhnH"/>
</dbReference>
<organism evidence="1 2">
    <name type="scientific">Caldanaerovirga acetigignens</name>
    <dbReference type="NCBI Taxonomy" id="447595"/>
    <lineage>
        <taxon>Bacteria</taxon>
        <taxon>Bacillati</taxon>
        <taxon>Bacillota</taxon>
        <taxon>Clostridia</taxon>
        <taxon>Thermosediminibacterales</taxon>
        <taxon>Thermosediminibacteraceae</taxon>
        <taxon>Caldanaerovirga</taxon>
    </lineage>
</organism>
<dbReference type="EMBL" id="FRCR01000013">
    <property type="protein sequence ID" value="SHM79819.1"/>
    <property type="molecule type" value="Genomic_DNA"/>
</dbReference>
<accession>A0A1M7LP75</accession>
<keyword evidence="2" id="KW-1185">Reference proteome</keyword>
<dbReference type="SUPFAM" id="SSF159709">
    <property type="entry name" value="PhnH-like"/>
    <property type="match status" value="1"/>
</dbReference>
<dbReference type="NCBIfam" id="TIGR03292">
    <property type="entry name" value="PhnH_redo"/>
    <property type="match status" value="1"/>
</dbReference>
<dbReference type="InterPro" id="IPR038058">
    <property type="entry name" value="PhnH-like_sp"/>
</dbReference>
<evidence type="ECO:0000313" key="1">
    <source>
        <dbReference type="EMBL" id="SHM79819.1"/>
    </source>
</evidence>
<protein>
    <submittedName>
        <fullName evidence="1">Alpha-D-ribose 1-methylphosphonate 5-triphosphate synthase subunit PhnH</fullName>
    </submittedName>
</protein>
<dbReference type="Gene3D" id="3.40.50.11310">
    <property type="entry name" value="Bacterial phosphonate metabolism protein PhnH"/>
    <property type="match status" value="1"/>
</dbReference>
<dbReference type="STRING" id="447595.SAMN05660826_01979"/>
<dbReference type="Proteomes" id="UP000184375">
    <property type="component" value="Unassembled WGS sequence"/>
</dbReference>
<dbReference type="Pfam" id="PF05845">
    <property type="entry name" value="PhnH"/>
    <property type="match status" value="1"/>
</dbReference>
<dbReference type="GO" id="GO:0019634">
    <property type="term" value="P:organic phosphonate metabolic process"/>
    <property type="evidence" value="ECO:0007669"/>
    <property type="project" value="InterPro"/>
</dbReference>
<dbReference type="OrthoDB" id="154477at2"/>
<dbReference type="RefSeq" id="WP_073258009.1">
    <property type="nucleotide sequence ID" value="NZ_FRCR01000013.1"/>
</dbReference>
<gene>
    <name evidence="1" type="ORF">SAMN05660826_01979</name>
</gene>
<evidence type="ECO:0000313" key="2">
    <source>
        <dbReference type="Proteomes" id="UP000184375"/>
    </source>
</evidence>
<sequence>MSLTLKDNFNTVFDSQRIFRIILDSMARPGKINCLPQIHFLDGEYNFPFLIARTLLDSEVGFACLDKEETLGQRIRDATGARLVDVSSAEFVFCDGRKRQEDLYRTNPGTLLFPDKGATVVMTVGRLGLQRLEEDGEELKEVELEGPGICGKTWVCISGMHEYNLGWLLLQNKEYPKGVDAILLDLDGRILCLPRSIKITRRV</sequence>
<name>A0A1M7LP75_9FIRM</name>